<evidence type="ECO:0000313" key="2">
    <source>
        <dbReference type="Proteomes" id="UP001142462"/>
    </source>
</evidence>
<evidence type="ECO:0008006" key="3">
    <source>
        <dbReference type="Google" id="ProtNLM"/>
    </source>
</evidence>
<dbReference type="RefSeq" id="WP_271172167.1">
    <property type="nucleotide sequence ID" value="NZ_BSEJ01000001.1"/>
</dbReference>
<comment type="caution">
    <text evidence="1">The sequence shown here is derived from an EMBL/GenBank/DDBJ whole genome shotgun (WGS) entry which is preliminary data.</text>
</comment>
<name>A0A9W6LVL5_9MICO</name>
<keyword evidence="2" id="KW-1185">Reference proteome</keyword>
<proteinExistence type="predicted"/>
<accession>A0A9W6LVL5</accession>
<gene>
    <name evidence="1" type="ORF">GCM10017576_05900</name>
</gene>
<dbReference type="Proteomes" id="UP001142462">
    <property type="component" value="Unassembled WGS sequence"/>
</dbReference>
<reference evidence="1" key="2">
    <citation type="submission" date="2023-01" db="EMBL/GenBank/DDBJ databases">
        <authorList>
            <person name="Sun Q."/>
            <person name="Evtushenko L."/>
        </authorList>
    </citation>
    <scope>NUCLEOTIDE SEQUENCE</scope>
    <source>
        <strain evidence="1">VKM Ac-1020</strain>
    </source>
</reference>
<dbReference type="AlphaFoldDB" id="A0A9W6LVL5"/>
<evidence type="ECO:0000313" key="1">
    <source>
        <dbReference type="EMBL" id="GLJ60461.1"/>
    </source>
</evidence>
<protein>
    <recommendedName>
        <fullName evidence="3">Transcriptional regulator, AbiEi antitoxin, Type IV TA system</fullName>
    </recommendedName>
</protein>
<sequence length="309" mass="34797">MADRDELHRTGRDASLRALRRQVGQTVPMRRGLHVAADDWTRLAPYERYARRVSAAVSALRDPVLCFESAAVRHALPVFGEPRDIHLLHMGRGHSYRRGDVLAHTSMAEREIVRVDGVRMTSKLETAIDLARVLPLAFGVAVVDAALRSGLTSDDLERRIRELPNRRGARIGHAALKAADARSESVLESVSRVVLELLGFESPEPQAEFVVNGRVRRVDAWWRSVRVIGEADGRAKYAQPTDSSTALVLREERRRENELQIAAGRVIRWEWSDVVRVEPFERILVAAGIPRIRPRSPEVFAAVRNPRSR</sequence>
<organism evidence="1 2">
    <name type="scientific">Microbacterium barkeri</name>
    <dbReference type="NCBI Taxonomy" id="33917"/>
    <lineage>
        <taxon>Bacteria</taxon>
        <taxon>Bacillati</taxon>
        <taxon>Actinomycetota</taxon>
        <taxon>Actinomycetes</taxon>
        <taxon>Micrococcales</taxon>
        <taxon>Microbacteriaceae</taxon>
        <taxon>Microbacterium</taxon>
    </lineage>
</organism>
<dbReference type="EMBL" id="BSEJ01000001">
    <property type="protein sequence ID" value="GLJ60461.1"/>
    <property type="molecule type" value="Genomic_DNA"/>
</dbReference>
<reference evidence="1" key="1">
    <citation type="journal article" date="2014" name="Int. J. Syst. Evol. Microbiol.">
        <title>Complete genome sequence of Corynebacterium casei LMG S-19264T (=DSM 44701T), isolated from a smear-ripened cheese.</title>
        <authorList>
            <consortium name="US DOE Joint Genome Institute (JGI-PGF)"/>
            <person name="Walter F."/>
            <person name="Albersmeier A."/>
            <person name="Kalinowski J."/>
            <person name="Ruckert C."/>
        </authorList>
    </citation>
    <scope>NUCLEOTIDE SEQUENCE</scope>
    <source>
        <strain evidence="1">VKM Ac-1020</strain>
    </source>
</reference>